<dbReference type="PANTHER" id="PTHR46128:SF94">
    <property type="entry name" value="PENTATRICOPEPTIDE REPEAT-CONTAINING PROTEIN"/>
    <property type="match status" value="1"/>
</dbReference>
<keyword evidence="2" id="KW-0677">Repeat</keyword>
<feature type="repeat" description="PPR" evidence="3">
    <location>
        <begin position="155"/>
        <end position="189"/>
    </location>
</feature>
<evidence type="ECO:0000313" key="5">
    <source>
        <dbReference type="Proteomes" id="UP000682877"/>
    </source>
</evidence>
<dbReference type="PROSITE" id="PS51375">
    <property type="entry name" value="PPR"/>
    <property type="match status" value="8"/>
</dbReference>
<evidence type="ECO:0000256" key="1">
    <source>
        <dbReference type="ARBA" id="ARBA00007626"/>
    </source>
</evidence>
<keyword evidence="5" id="KW-1185">Reference proteome</keyword>
<proteinExistence type="inferred from homology"/>
<accession>A0A8S2ARX1</accession>
<comment type="similarity">
    <text evidence="1">Belongs to the PPR family. P subfamily.</text>
</comment>
<feature type="repeat" description="PPR" evidence="3">
    <location>
        <begin position="369"/>
        <end position="403"/>
    </location>
</feature>
<evidence type="ECO:0000313" key="4">
    <source>
        <dbReference type="EMBL" id="CAE6119497.1"/>
    </source>
</evidence>
<organism evidence="4 5">
    <name type="scientific">Arabidopsis arenosa</name>
    <name type="common">Sand rock-cress</name>
    <name type="synonym">Cardaminopsis arenosa</name>
    <dbReference type="NCBI Taxonomy" id="38785"/>
    <lineage>
        <taxon>Eukaryota</taxon>
        <taxon>Viridiplantae</taxon>
        <taxon>Streptophyta</taxon>
        <taxon>Embryophyta</taxon>
        <taxon>Tracheophyta</taxon>
        <taxon>Spermatophyta</taxon>
        <taxon>Magnoliopsida</taxon>
        <taxon>eudicotyledons</taxon>
        <taxon>Gunneridae</taxon>
        <taxon>Pentapetalae</taxon>
        <taxon>rosids</taxon>
        <taxon>malvids</taxon>
        <taxon>Brassicales</taxon>
        <taxon>Brassicaceae</taxon>
        <taxon>Camelineae</taxon>
        <taxon>Arabidopsis</taxon>
    </lineage>
</organism>
<dbReference type="Pfam" id="PF01535">
    <property type="entry name" value="PPR"/>
    <property type="match status" value="3"/>
</dbReference>
<dbReference type="Pfam" id="PF13041">
    <property type="entry name" value="PPR_2"/>
    <property type="match status" value="3"/>
</dbReference>
<dbReference type="InterPro" id="IPR050872">
    <property type="entry name" value="PPR_P_subfamily"/>
</dbReference>
<dbReference type="Proteomes" id="UP000682877">
    <property type="component" value="Chromosome 6"/>
</dbReference>
<gene>
    <name evidence="4" type="ORF">AARE701A_LOCUS16078</name>
</gene>
<dbReference type="Pfam" id="PF12854">
    <property type="entry name" value="PPR_1"/>
    <property type="match status" value="1"/>
</dbReference>
<dbReference type="AlphaFoldDB" id="A0A8S2ARX1"/>
<feature type="repeat" description="PPR" evidence="3">
    <location>
        <begin position="120"/>
        <end position="154"/>
    </location>
</feature>
<feature type="repeat" description="PPR" evidence="3">
    <location>
        <begin position="190"/>
        <end position="224"/>
    </location>
</feature>
<sequence>MALFISCGEVSSSQFTLLRFLNQSLDFVSDNVSRILAPIFTNLRDFEMRLSCIERPLSSSSNHSHLCTEKWFSDQKDYDQKRDPEAIFNVLDYILKSSLDRLASLRESVCQTKNFDYDDSLSIHSSIMRDLCLQGKLDAALWLREKMIRSGFIPGLITHNHLLNGLCKLGYIEKADGLVREMREMGPSPNCVSYNTLIKGLCSVNNVDKALYLFSTLNKYGIKPNRVTCNIIVHALCQKGVIGNNNTKLLEEILDSSQVNAPLDIVTCTILMDSCFKNGNVVQALEVWKEMSQKNVPTDSVVYNVIIRGLCSSGNMVAAYGFMCDMVKRGVNPDVFTYNTLISALCKAGKFDEACDLHGTMQNVGVAPDQISYKVIIQGLCIQGDVDRANEFLLSMLKRSLLPEVLLWNVVIDGYGRYGDTSSALSVLNLMLSYGVKPNVYTNNALIHGYVKGGRLIDAWWKTRYEERQNLFPDINLGEVARNHFGTCEETSTGIAGWFGCLGRAQGCFFKNSQYTFLSET</sequence>
<dbReference type="Gene3D" id="1.25.40.10">
    <property type="entry name" value="Tetratricopeptide repeat domain"/>
    <property type="match status" value="4"/>
</dbReference>
<dbReference type="InterPro" id="IPR011990">
    <property type="entry name" value="TPR-like_helical_dom_sf"/>
</dbReference>
<feature type="repeat" description="PPR" evidence="3">
    <location>
        <begin position="334"/>
        <end position="368"/>
    </location>
</feature>
<dbReference type="NCBIfam" id="TIGR00756">
    <property type="entry name" value="PPR"/>
    <property type="match status" value="7"/>
</dbReference>
<dbReference type="InterPro" id="IPR002885">
    <property type="entry name" value="PPR_rpt"/>
</dbReference>
<protein>
    <recommendedName>
        <fullName evidence="6">Pentatricopeptide repeat-containing protein</fullName>
    </recommendedName>
</protein>
<dbReference type="EMBL" id="LR999456">
    <property type="protein sequence ID" value="CAE6119497.1"/>
    <property type="molecule type" value="Genomic_DNA"/>
</dbReference>
<name>A0A8S2ARX1_ARAAE</name>
<feature type="repeat" description="PPR" evidence="3">
    <location>
        <begin position="264"/>
        <end position="298"/>
    </location>
</feature>
<reference evidence="4" key="1">
    <citation type="submission" date="2021-01" db="EMBL/GenBank/DDBJ databases">
        <authorList>
            <person name="Bezrukov I."/>
        </authorList>
    </citation>
    <scope>NUCLEOTIDE SEQUENCE</scope>
</reference>
<evidence type="ECO:0000256" key="2">
    <source>
        <dbReference type="ARBA" id="ARBA00022737"/>
    </source>
</evidence>
<evidence type="ECO:0008006" key="6">
    <source>
        <dbReference type="Google" id="ProtNLM"/>
    </source>
</evidence>
<evidence type="ECO:0000256" key="3">
    <source>
        <dbReference type="PROSITE-ProRule" id="PRU00708"/>
    </source>
</evidence>
<feature type="repeat" description="PPR" evidence="3">
    <location>
        <begin position="299"/>
        <end position="333"/>
    </location>
</feature>
<feature type="repeat" description="PPR" evidence="3">
    <location>
        <begin position="404"/>
        <end position="438"/>
    </location>
</feature>
<dbReference type="PANTHER" id="PTHR46128">
    <property type="entry name" value="MITOCHONDRIAL GROUP I INTRON SPLICING FACTOR CCM1"/>
    <property type="match status" value="1"/>
</dbReference>